<evidence type="ECO:0000313" key="10">
    <source>
        <dbReference type="RefSeq" id="XP_014662000.1"/>
    </source>
</evidence>
<name>A0ABM1DPX9_PRICU</name>
<feature type="compositionally biased region" description="Acidic residues" evidence="5">
    <location>
        <begin position="590"/>
        <end position="600"/>
    </location>
</feature>
<evidence type="ECO:0000313" key="9">
    <source>
        <dbReference type="RefSeq" id="XP_014661999.1"/>
    </source>
</evidence>
<feature type="compositionally biased region" description="Acidic residues" evidence="5">
    <location>
        <begin position="500"/>
        <end position="509"/>
    </location>
</feature>
<feature type="compositionally biased region" description="Basic and acidic residues" evidence="5">
    <location>
        <begin position="339"/>
        <end position="349"/>
    </location>
</feature>
<dbReference type="Proteomes" id="UP000695022">
    <property type="component" value="Unplaced"/>
</dbReference>
<feature type="region of interest" description="Disordered" evidence="5">
    <location>
        <begin position="735"/>
        <end position="756"/>
    </location>
</feature>
<feature type="domain" description="NUC153" evidence="6">
    <location>
        <begin position="702"/>
        <end position="730"/>
    </location>
</feature>
<dbReference type="InterPro" id="IPR039754">
    <property type="entry name" value="Esf1"/>
</dbReference>
<feature type="region of interest" description="Disordered" evidence="5">
    <location>
        <begin position="322"/>
        <end position="349"/>
    </location>
</feature>
<dbReference type="InterPro" id="IPR056750">
    <property type="entry name" value="RRM_ESF1"/>
</dbReference>
<keyword evidence="4" id="KW-0539">Nucleus</keyword>
<gene>
    <name evidence="9 10" type="primary">LOC106805044</name>
</gene>
<evidence type="ECO:0000256" key="5">
    <source>
        <dbReference type="SAM" id="MobiDB-lite"/>
    </source>
</evidence>
<evidence type="ECO:0000256" key="4">
    <source>
        <dbReference type="ARBA" id="ARBA00023242"/>
    </source>
</evidence>
<evidence type="ECO:0000256" key="1">
    <source>
        <dbReference type="ARBA" id="ARBA00004604"/>
    </source>
</evidence>
<dbReference type="RefSeq" id="XP_014661999.1">
    <property type="nucleotide sequence ID" value="XM_014806513.1"/>
</dbReference>
<accession>A0ABM1DPX9</accession>
<evidence type="ECO:0000313" key="8">
    <source>
        <dbReference type="Proteomes" id="UP000695022"/>
    </source>
</evidence>
<protein>
    <submittedName>
        <fullName evidence="9 10">ESF1 homolog isoform X1</fullName>
    </submittedName>
</protein>
<feature type="domain" description="ESF1 RRM" evidence="7">
    <location>
        <begin position="267"/>
        <end position="414"/>
    </location>
</feature>
<feature type="compositionally biased region" description="Acidic residues" evidence="5">
    <location>
        <begin position="182"/>
        <end position="210"/>
    </location>
</feature>
<evidence type="ECO:0000256" key="3">
    <source>
        <dbReference type="ARBA" id="ARBA00023054"/>
    </source>
</evidence>
<dbReference type="PANTHER" id="PTHR12202:SF0">
    <property type="entry name" value="ESF1 HOMOLOG"/>
    <property type="match status" value="1"/>
</dbReference>
<feature type="region of interest" description="Disordered" evidence="5">
    <location>
        <begin position="71"/>
        <end position="259"/>
    </location>
</feature>
<sequence>MDDITKDARFSHIGRDPRFMRIPQKERKVKIDKRFKAMFENKKFKLKYTVDKRGTPLTNFTTNEDLKRYYELSSSDESDTETAKKKVKAKKKASQKVKAEAKLAKPEKRELRADGDKLSSGHVKPLNQTVPEKDQLETSSSQEDSSSDEEDDDNDDESYKQTVLKSKSPSLVKKKKKNEPEGISDEDDDEDDADDSEDDDDDDDDDNDGINDEKELFDPARGVGVSDSSESSDTTEDDDDDDSVVSSEDDAGWGELGADAPEAMEITARLAVCNMDWDNIKAADIYVMLSSFAPAGGILHSVTIYPSDYGMKRLQEEELKGPAELVTHSSDSENEEAEAGDKSEDSERVREKLRTYQLNRLKYYYAVAEFDSAQTANKVYEESDGMEYESSSTRLDLRFIPEDMVFEQTPLTVCNAAPDISSYKPPLFVTTALNQSKVHLSWDETNKDRLAITSKDYKKEDVLNMDMKAYLASSSEDDEGAYEGIEQPDDEDSVDQKSDGDDDEDDEDAAINKYRALLKGIDDDKDEKEMEMQITWEPGLQESTQQILQKKEKEKLNLTPWEQFLEKKKSKKMERLKNKESSKQQVGGADSDEASSDDDIPAGIDLNNPYFQEELQKAPGKQGKAKKDKKFTKKKTGETVEDKHEQDELELLMMDDKDDGKHHFNLKAIIKEEKGKKKKQKKWKKKSEEKKVEDDFKLNVSDPRFEAVFKSHHYNIDPSDPSFKKTNAMESLIKEKQRRRAAESEPGGTPIAKAPKVAVETTAAKDPQLSALVKSVKSKTRTYYKKTG</sequence>
<feature type="region of interest" description="Disordered" evidence="5">
    <location>
        <begin position="473"/>
        <end position="647"/>
    </location>
</feature>
<feature type="compositionally biased region" description="Basic residues" evidence="5">
    <location>
        <begin position="623"/>
        <end position="634"/>
    </location>
</feature>
<feature type="compositionally biased region" description="Basic and acidic residues" evidence="5">
    <location>
        <begin position="97"/>
        <end position="119"/>
    </location>
</feature>
<keyword evidence="3" id="KW-0175">Coiled coil</keyword>
<feature type="compositionally biased region" description="Acidic residues" evidence="5">
    <location>
        <begin position="233"/>
        <end position="252"/>
    </location>
</feature>
<feature type="compositionally biased region" description="Acidic residues" evidence="5">
    <location>
        <begin position="475"/>
        <end position="493"/>
    </location>
</feature>
<feature type="region of interest" description="Disordered" evidence="5">
    <location>
        <begin position="669"/>
        <end position="694"/>
    </location>
</feature>
<evidence type="ECO:0000259" key="6">
    <source>
        <dbReference type="Pfam" id="PF08159"/>
    </source>
</evidence>
<comment type="similarity">
    <text evidence="2">Belongs to the ESF1 family.</text>
</comment>
<reference evidence="9 10" key="1">
    <citation type="submission" date="2025-05" db="UniProtKB">
        <authorList>
            <consortium name="RefSeq"/>
        </authorList>
    </citation>
    <scope>IDENTIFICATION</scope>
</reference>
<dbReference type="PANTHER" id="PTHR12202">
    <property type="entry name" value="ESF1 HOMOLOG"/>
    <property type="match status" value="1"/>
</dbReference>
<comment type="subcellular location">
    <subcellularLocation>
        <location evidence="1">Nucleus</location>
        <location evidence="1">Nucleolus</location>
    </subcellularLocation>
</comment>
<evidence type="ECO:0000256" key="2">
    <source>
        <dbReference type="ARBA" id="ARBA00009087"/>
    </source>
</evidence>
<dbReference type="GeneID" id="106805044"/>
<dbReference type="Pfam" id="PF08159">
    <property type="entry name" value="NUC153"/>
    <property type="match status" value="1"/>
</dbReference>
<feature type="compositionally biased region" description="Acidic residues" evidence="5">
    <location>
        <begin position="145"/>
        <end position="156"/>
    </location>
</feature>
<feature type="compositionally biased region" description="Basic residues" evidence="5">
    <location>
        <begin position="85"/>
        <end position="95"/>
    </location>
</feature>
<keyword evidence="8" id="KW-1185">Reference proteome</keyword>
<dbReference type="InterPro" id="IPR012580">
    <property type="entry name" value="NUC153"/>
</dbReference>
<dbReference type="RefSeq" id="XP_014662000.1">
    <property type="nucleotide sequence ID" value="XM_014806514.1"/>
</dbReference>
<feature type="compositionally biased region" description="Basic and acidic residues" evidence="5">
    <location>
        <begin position="635"/>
        <end position="646"/>
    </location>
</feature>
<evidence type="ECO:0000259" key="7">
    <source>
        <dbReference type="Pfam" id="PF25121"/>
    </source>
</evidence>
<organism evidence="8 10">
    <name type="scientific">Priapulus caudatus</name>
    <name type="common">Priapulid worm</name>
    <dbReference type="NCBI Taxonomy" id="37621"/>
    <lineage>
        <taxon>Eukaryota</taxon>
        <taxon>Metazoa</taxon>
        <taxon>Ecdysozoa</taxon>
        <taxon>Scalidophora</taxon>
        <taxon>Priapulida</taxon>
        <taxon>Priapulimorpha</taxon>
        <taxon>Priapulimorphida</taxon>
        <taxon>Priapulidae</taxon>
        <taxon>Priapulus</taxon>
    </lineage>
</organism>
<feature type="compositionally biased region" description="Basic residues" evidence="5">
    <location>
        <begin position="676"/>
        <end position="685"/>
    </location>
</feature>
<dbReference type="Pfam" id="PF25121">
    <property type="entry name" value="RRM_ESF1"/>
    <property type="match status" value="1"/>
</dbReference>
<proteinExistence type="inferred from homology"/>
<feature type="compositionally biased region" description="Basic and acidic residues" evidence="5">
    <location>
        <begin position="573"/>
        <end position="582"/>
    </location>
</feature>